<sequence>MVFVPYTAPIKVVVVQMSSEGHTLPHICNTLGYLVSRQSLTRWKVLYDDTRSVHKLSFLPSRSCLSSGTPVIVPYTHPRASGIAHEQRGRAKKLSSEDSTFMITLLRKEPGLFLDKIREKVYDGTGVLLSISAVHNNFVNQLCITLKKAETLNIKKCLVKKLRYVDDMKYYPAEFLVFRGDFRNLSYLPTMPT</sequence>
<dbReference type="Proteomes" id="UP001060170">
    <property type="component" value="Chromosome 7"/>
</dbReference>
<gene>
    <name evidence="1" type="ORF">MJO28_006937</name>
</gene>
<evidence type="ECO:0000313" key="2">
    <source>
        <dbReference type="Proteomes" id="UP001060170"/>
    </source>
</evidence>
<protein>
    <submittedName>
        <fullName evidence="1">Uncharacterized protein</fullName>
    </submittedName>
</protein>
<organism evidence="1 2">
    <name type="scientific">Puccinia striiformis f. sp. tritici</name>
    <dbReference type="NCBI Taxonomy" id="168172"/>
    <lineage>
        <taxon>Eukaryota</taxon>
        <taxon>Fungi</taxon>
        <taxon>Dikarya</taxon>
        <taxon>Basidiomycota</taxon>
        <taxon>Pucciniomycotina</taxon>
        <taxon>Pucciniomycetes</taxon>
        <taxon>Pucciniales</taxon>
        <taxon>Pucciniaceae</taxon>
        <taxon>Puccinia</taxon>
    </lineage>
</organism>
<reference evidence="2" key="1">
    <citation type="journal article" date="2018" name="BMC Genomics">
        <title>Genomic insights into host adaptation between the wheat stripe rust pathogen (Puccinia striiformis f. sp. tritici) and the barley stripe rust pathogen (Puccinia striiformis f. sp. hordei).</title>
        <authorList>
            <person name="Xia C."/>
            <person name="Wang M."/>
            <person name="Yin C."/>
            <person name="Cornejo O.E."/>
            <person name="Hulbert S.H."/>
            <person name="Chen X."/>
        </authorList>
    </citation>
    <scope>NUCLEOTIDE SEQUENCE [LARGE SCALE GENOMIC DNA]</scope>
    <source>
        <strain evidence="2">93-210</strain>
    </source>
</reference>
<feature type="non-terminal residue" evidence="1">
    <location>
        <position position="193"/>
    </location>
</feature>
<proteinExistence type="predicted"/>
<comment type="caution">
    <text evidence="1">The sequence shown here is derived from an EMBL/GenBank/DDBJ whole genome shotgun (WGS) entry which is preliminary data.</text>
</comment>
<reference evidence="2" key="2">
    <citation type="journal article" date="2018" name="Mol. Plant Microbe Interact.">
        <title>Genome sequence resources for the wheat stripe rust pathogen (Puccinia striiformis f. sp. tritici) and the barley stripe rust pathogen (Puccinia striiformis f. sp. hordei).</title>
        <authorList>
            <person name="Xia C."/>
            <person name="Wang M."/>
            <person name="Yin C."/>
            <person name="Cornejo O.E."/>
            <person name="Hulbert S.H."/>
            <person name="Chen X."/>
        </authorList>
    </citation>
    <scope>NUCLEOTIDE SEQUENCE [LARGE SCALE GENOMIC DNA]</scope>
    <source>
        <strain evidence="2">93-210</strain>
    </source>
</reference>
<dbReference type="EMBL" id="CM045871">
    <property type="protein sequence ID" value="KAI7951253.1"/>
    <property type="molecule type" value="Genomic_DNA"/>
</dbReference>
<keyword evidence="2" id="KW-1185">Reference proteome</keyword>
<reference evidence="1 2" key="3">
    <citation type="journal article" date="2022" name="Microbiol. Spectr.">
        <title>Folding features and dynamics of 3D genome architecture in plant fungal pathogens.</title>
        <authorList>
            <person name="Xia C."/>
        </authorList>
    </citation>
    <scope>NUCLEOTIDE SEQUENCE [LARGE SCALE GENOMIC DNA]</scope>
    <source>
        <strain evidence="1 2">93-210</strain>
    </source>
</reference>
<name>A0ACC0EE85_9BASI</name>
<accession>A0ACC0EE85</accession>
<evidence type="ECO:0000313" key="1">
    <source>
        <dbReference type="EMBL" id="KAI7951253.1"/>
    </source>
</evidence>